<evidence type="ECO:0000256" key="1">
    <source>
        <dbReference type="SAM" id="SignalP"/>
    </source>
</evidence>
<accession>A0ABV7YYQ8</accession>
<protein>
    <submittedName>
        <fullName evidence="3">YceI family protein</fullName>
    </submittedName>
</protein>
<evidence type="ECO:0000313" key="4">
    <source>
        <dbReference type="Proteomes" id="UP001595616"/>
    </source>
</evidence>
<organism evidence="3 4">
    <name type="scientific">Lacihabitans lacunae</name>
    <dbReference type="NCBI Taxonomy" id="1028214"/>
    <lineage>
        <taxon>Bacteria</taxon>
        <taxon>Pseudomonadati</taxon>
        <taxon>Bacteroidota</taxon>
        <taxon>Cytophagia</taxon>
        <taxon>Cytophagales</taxon>
        <taxon>Leadbetterellaceae</taxon>
        <taxon>Lacihabitans</taxon>
    </lineage>
</organism>
<reference evidence="4" key="1">
    <citation type="journal article" date="2019" name="Int. J. Syst. Evol. Microbiol.">
        <title>The Global Catalogue of Microorganisms (GCM) 10K type strain sequencing project: providing services to taxonomists for standard genome sequencing and annotation.</title>
        <authorList>
            <consortium name="The Broad Institute Genomics Platform"/>
            <consortium name="The Broad Institute Genome Sequencing Center for Infectious Disease"/>
            <person name="Wu L."/>
            <person name="Ma J."/>
        </authorList>
    </citation>
    <scope>NUCLEOTIDE SEQUENCE [LARGE SCALE GENOMIC DNA]</scope>
    <source>
        <strain evidence="4">CECT 7956</strain>
    </source>
</reference>
<dbReference type="RefSeq" id="WP_379837763.1">
    <property type="nucleotide sequence ID" value="NZ_JBHRYQ010000001.1"/>
</dbReference>
<keyword evidence="1" id="KW-0732">Signal</keyword>
<dbReference type="Pfam" id="PF04264">
    <property type="entry name" value="YceI"/>
    <property type="match status" value="1"/>
</dbReference>
<evidence type="ECO:0000313" key="3">
    <source>
        <dbReference type="EMBL" id="MFC3811078.1"/>
    </source>
</evidence>
<dbReference type="InterPro" id="IPR036761">
    <property type="entry name" value="TTHA0802/YceI-like_sf"/>
</dbReference>
<dbReference type="EMBL" id="JBHRYQ010000001">
    <property type="protein sequence ID" value="MFC3811078.1"/>
    <property type="molecule type" value="Genomic_DNA"/>
</dbReference>
<keyword evidence="4" id="KW-1185">Reference proteome</keyword>
<dbReference type="Gene3D" id="2.40.128.110">
    <property type="entry name" value="Lipid/polyisoprenoid-binding, YceI-like"/>
    <property type="match status" value="1"/>
</dbReference>
<dbReference type="PANTHER" id="PTHR34406:SF1">
    <property type="entry name" value="PROTEIN YCEI"/>
    <property type="match status" value="1"/>
</dbReference>
<dbReference type="PANTHER" id="PTHR34406">
    <property type="entry name" value="PROTEIN YCEI"/>
    <property type="match status" value="1"/>
</dbReference>
<gene>
    <name evidence="3" type="ORF">ACFOOI_10465</name>
</gene>
<feature type="signal peptide" evidence="1">
    <location>
        <begin position="1"/>
        <end position="23"/>
    </location>
</feature>
<proteinExistence type="predicted"/>
<dbReference type="SUPFAM" id="SSF101874">
    <property type="entry name" value="YceI-like"/>
    <property type="match status" value="1"/>
</dbReference>
<feature type="chain" id="PRO_5045730772" evidence="1">
    <location>
        <begin position="24"/>
        <end position="179"/>
    </location>
</feature>
<feature type="domain" description="Lipid/polyisoprenoid-binding YceI-like" evidence="2">
    <location>
        <begin position="25"/>
        <end position="178"/>
    </location>
</feature>
<dbReference type="SMART" id="SM00867">
    <property type="entry name" value="YceI"/>
    <property type="match status" value="1"/>
</dbReference>
<evidence type="ECO:0000259" key="2">
    <source>
        <dbReference type="SMART" id="SM00867"/>
    </source>
</evidence>
<sequence length="179" mass="19781">MKIYNKSISILALILVTSSVIFGQDWKPTDGKANFTIRMLGANVDGKFGNLKANVRFSGNDPSYISATVDASTLDTDNSLRNKHLKEKEEFFQVDKYPTLTLTSTQIGKTADGKYQGTFRLTIKDVTKIIKVPFTFSESGNQGVLKSDFVINRKSWNFGGNTLGMADNVKVSLLLNVVK</sequence>
<comment type="caution">
    <text evidence="3">The sequence shown here is derived from an EMBL/GenBank/DDBJ whole genome shotgun (WGS) entry which is preliminary data.</text>
</comment>
<dbReference type="Proteomes" id="UP001595616">
    <property type="component" value="Unassembled WGS sequence"/>
</dbReference>
<dbReference type="InterPro" id="IPR007372">
    <property type="entry name" value="Lipid/polyisoprenoid-bd_YceI"/>
</dbReference>
<name>A0ABV7YYQ8_9BACT</name>